<dbReference type="Gene3D" id="3.90.650.10">
    <property type="entry name" value="PurM-like C-terminal domain"/>
    <property type="match status" value="1"/>
</dbReference>
<dbReference type="Gene3D" id="3.30.1330.10">
    <property type="entry name" value="PurM-like, N-terminal domain"/>
    <property type="match status" value="1"/>
</dbReference>
<dbReference type="AlphaFoldDB" id="A0A1N7NI47"/>
<organism evidence="18 19">
    <name type="scientific">Kroppenstedtia eburnea</name>
    <dbReference type="NCBI Taxonomy" id="714067"/>
    <lineage>
        <taxon>Bacteria</taxon>
        <taxon>Bacillati</taxon>
        <taxon>Bacillota</taxon>
        <taxon>Bacilli</taxon>
        <taxon>Bacillales</taxon>
        <taxon>Thermoactinomycetaceae</taxon>
        <taxon>Kroppenstedtia</taxon>
    </lineage>
</organism>
<evidence type="ECO:0000259" key="17">
    <source>
        <dbReference type="Pfam" id="PF02769"/>
    </source>
</evidence>
<comment type="pathway">
    <text evidence="2 15">Purine metabolism; IMP biosynthesis via de novo pathway; 5-amino-1-(5-phospho-D-ribosyl)imidazole from N(2)-formyl-N(1)-(5-phospho-D-ribosyl)glycinamide: step 2/2.</text>
</comment>
<evidence type="ECO:0000259" key="16">
    <source>
        <dbReference type="Pfam" id="PF00586"/>
    </source>
</evidence>
<gene>
    <name evidence="15" type="primary">purM</name>
    <name evidence="18" type="ORF">SAMN05421790_10912</name>
</gene>
<evidence type="ECO:0000256" key="6">
    <source>
        <dbReference type="ARBA" id="ARBA00022490"/>
    </source>
</evidence>
<dbReference type="InterPro" id="IPR016188">
    <property type="entry name" value="PurM-like_N"/>
</dbReference>
<evidence type="ECO:0000256" key="7">
    <source>
        <dbReference type="ARBA" id="ARBA00022598"/>
    </source>
</evidence>
<evidence type="ECO:0000256" key="5">
    <source>
        <dbReference type="ARBA" id="ARBA00020367"/>
    </source>
</evidence>
<proteinExistence type="inferred from homology"/>
<dbReference type="FunFam" id="3.90.650.10:FF:000011">
    <property type="entry name" value="Phosphoribosylformylglycinamidine cyclo-ligase"/>
    <property type="match status" value="1"/>
</dbReference>
<evidence type="ECO:0000256" key="8">
    <source>
        <dbReference type="ARBA" id="ARBA00022741"/>
    </source>
</evidence>
<protein>
    <recommendedName>
        <fullName evidence="5 15">Phosphoribosylformylglycinamidine cyclo-ligase</fullName>
        <ecNumber evidence="4 15">6.3.3.1</ecNumber>
    </recommendedName>
    <alternativeName>
        <fullName evidence="12 15">AIR synthase</fullName>
    </alternativeName>
    <alternativeName>
        <fullName evidence="13 15">AIRS</fullName>
    </alternativeName>
    <alternativeName>
        <fullName evidence="11 15">Phosphoribosyl-aminoimidazole synthetase</fullName>
    </alternativeName>
</protein>
<dbReference type="Pfam" id="PF02769">
    <property type="entry name" value="AIRS_C"/>
    <property type="match status" value="1"/>
</dbReference>
<keyword evidence="7 15" id="KW-0436">Ligase</keyword>
<sequence>MSEAYRQAGVDIDAGNEAVERIKGHVERTRRPEVLGGLGGFGGLFRLSGYRKPVLVAATDGVGTKLKLAFAMDRHDTIGMDCVAMCVNDLVVQGAEPLFFLDYLATGKLLPDQAEAVVKGIADGCEQAGCALIGGETAEMPGMYPAGEYDVAGFAVGAVEQDHLLTGENIRPGDLVLGLASDGLHSNGFSLARKILLPDGPQRLGEQVPWGGSTWGDALLAPTRIYVRAFRALMEDCEVKGGAHITGGGLTENVPRMLPSGCGVRLDRGSWPQPEIFRALAREGGLSEEDLYRTFNMGIGMVLFVPEDQAEQALRTVAEAGERAYVIGEVIPGSGVTWSGRDSA</sequence>
<dbReference type="OrthoDB" id="9802507at2"/>
<dbReference type="FunFam" id="3.30.1330.10:FF:000001">
    <property type="entry name" value="Phosphoribosylformylglycinamidine cyclo-ligase"/>
    <property type="match status" value="1"/>
</dbReference>
<dbReference type="CDD" id="cd02196">
    <property type="entry name" value="PurM"/>
    <property type="match status" value="1"/>
</dbReference>
<dbReference type="PANTHER" id="PTHR10520">
    <property type="entry name" value="TRIFUNCTIONAL PURINE BIOSYNTHETIC PROTEIN ADENOSINE-3-RELATED"/>
    <property type="match status" value="1"/>
</dbReference>
<dbReference type="EMBL" id="FTOD01000009">
    <property type="protein sequence ID" value="SIS97931.1"/>
    <property type="molecule type" value="Genomic_DNA"/>
</dbReference>
<evidence type="ECO:0000256" key="14">
    <source>
        <dbReference type="ARBA" id="ARBA00049057"/>
    </source>
</evidence>
<feature type="domain" description="PurM-like C-terminal" evidence="17">
    <location>
        <begin position="171"/>
        <end position="336"/>
    </location>
</feature>
<evidence type="ECO:0000256" key="12">
    <source>
        <dbReference type="ARBA" id="ARBA00032931"/>
    </source>
</evidence>
<dbReference type="GO" id="GO:0005829">
    <property type="term" value="C:cytosol"/>
    <property type="evidence" value="ECO:0007669"/>
    <property type="project" value="TreeGrafter"/>
</dbReference>
<dbReference type="Pfam" id="PF00586">
    <property type="entry name" value="AIRS"/>
    <property type="match status" value="1"/>
</dbReference>
<dbReference type="GO" id="GO:0006189">
    <property type="term" value="P:'de novo' IMP biosynthetic process"/>
    <property type="evidence" value="ECO:0007669"/>
    <property type="project" value="UniProtKB-UniRule"/>
</dbReference>
<evidence type="ECO:0000256" key="13">
    <source>
        <dbReference type="ARBA" id="ARBA00033093"/>
    </source>
</evidence>
<dbReference type="InterPro" id="IPR036921">
    <property type="entry name" value="PurM-like_N_sf"/>
</dbReference>
<dbReference type="InterPro" id="IPR036676">
    <property type="entry name" value="PurM-like_C_sf"/>
</dbReference>
<evidence type="ECO:0000256" key="11">
    <source>
        <dbReference type="ARBA" id="ARBA00031908"/>
    </source>
</evidence>
<feature type="domain" description="PurM-like N-terminal" evidence="16">
    <location>
        <begin position="54"/>
        <end position="159"/>
    </location>
</feature>
<keyword evidence="8 15" id="KW-0547">Nucleotide-binding</keyword>
<dbReference type="SUPFAM" id="SSF56042">
    <property type="entry name" value="PurM C-terminal domain-like"/>
    <property type="match status" value="1"/>
</dbReference>
<evidence type="ECO:0000313" key="18">
    <source>
        <dbReference type="EMBL" id="SIS97931.1"/>
    </source>
</evidence>
<dbReference type="GO" id="GO:0046084">
    <property type="term" value="P:adenine biosynthetic process"/>
    <property type="evidence" value="ECO:0007669"/>
    <property type="project" value="TreeGrafter"/>
</dbReference>
<reference evidence="19" key="1">
    <citation type="submission" date="2017-01" db="EMBL/GenBank/DDBJ databases">
        <authorList>
            <person name="Varghese N."/>
            <person name="Submissions S."/>
        </authorList>
    </citation>
    <scope>NUCLEOTIDE SEQUENCE [LARGE SCALE GENOMIC DNA]</scope>
    <source>
        <strain evidence="19">DSM 45196</strain>
    </source>
</reference>
<comment type="similarity">
    <text evidence="3 15">Belongs to the AIR synthase family.</text>
</comment>
<accession>A0A1N7NI47</accession>
<dbReference type="NCBIfam" id="TIGR00878">
    <property type="entry name" value="purM"/>
    <property type="match status" value="1"/>
</dbReference>
<dbReference type="HAMAP" id="MF_00741">
    <property type="entry name" value="AIRS"/>
    <property type="match status" value="1"/>
</dbReference>
<dbReference type="GO" id="GO:0004641">
    <property type="term" value="F:phosphoribosylformylglycinamidine cyclo-ligase activity"/>
    <property type="evidence" value="ECO:0007669"/>
    <property type="project" value="UniProtKB-UniRule"/>
</dbReference>
<evidence type="ECO:0000256" key="15">
    <source>
        <dbReference type="HAMAP-Rule" id="MF_00741"/>
    </source>
</evidence>
<dbReference type="EC" id="6.3.3.1" evidence="4 15"/>
<dbReference type="Proteomes" id="UP000186795">
    <property type="component" value="Unassembled WGS sequence"/>
</dbReference>
<dbReference type="InterPro" id="IPR010918">
    <property type="entry name" value="PurM-like_C_dom"/>
</dbReference>
<keyword evidence="6 15" id="KW-0963">Cytoplasm</keyword>
<evidence type="ECO:0000313" key="19">
    <source>
        <dbReference type="Proteomes" id="UP000186795"/>
    </source>
</evidence>
<evidence type="ECO:0000256" key="10">
    <source>
        <dbReference type="ARBA" id="ARBA00022840"/>
    </source>
</evidence>
<dbReference type="UniPathway" id="UPA00074">
    <property type="reaction ID" value="UER00129"/>
</dbReference>
<keyword evidence="9 15" id="KW-0658">Purine biosynthesis</keyword>
<evidence type="ECO:0000256" key="2">
    <source>
        <dbReference type="ARBA" id="ARBA00004686"/>
    </source>
</evidence>
<evidence type="ECO:0000256" key="9">
    <source>
        <dbReference type="ARBA" id="ARBA00022755"/>
    </source>
</evidence>
<keyword evidence="19" id="KW-1185">Reference proteome</keyword>
<evidence type="ECO:0000256" key="1">
    <source>
        <dbReference type="ARBA" id="ARBA00004496"/>
    </source>
</evidence>
<name>A0A1N7NI47_9BACL</name>
<dbReference type="PANTHER" id="PTHR10520:SF12">
    <property type="entry name" value="TRIFUNCTIONAL PURINE BIOSYNTHETIC PROTEIN ADENOSINE-3"/>
    <property type="match status" value="1"/>
</dbReference>
<keyword evidence="10 15" id="KW-0067">ATP-binding</keyword>
<dbReference type="InterPro" id="IPR004733">
    <property type="entry name" value="PurM_cligase"/>
</dbReference>
<comment type="subcellular location">
    <subcellularLocation>
        <location evidence="1 15">Cytoplasm</location>
    </subcellularLocation>
</comment>
<dbReference type="SUPFAM" id="SSF55326">
    <property type="entry name" value="PurM N-terminal domain-like"/>
    <property type="match status" value="1"/>
</dbReference>
<comment type="catalytic activity">
    <reaction evidence="14 15">
        <text>2-formamido-N(1)-(5-O-phospho-beta-D-ribosyl)acetamidine + ATP = 5-amino-1-(5-phospho-beta-D-ribosyl)imidazole + ADP + phosphate + H(+)</text>
        <dbReference type="Rhea" id="RHEA:23032"/>
        <dbReference type="ChEBI" id="CHEBI:15378"/>
        <dbReference type="ChEBI" id="CHEBI:30616"/>
        <dbReference type="ChEBI" id="CHEBI:43474"/>
        <dbReference type="ChEBI" id="CHEBI:137981"/>
        <dbReference type="ChEBI" id="CHEBI:147287"/>
        <dbReference type="ChEBI" id="CHEBI:456216"/>
        <dbReference type="EC" id="6.3.3.1"/>
    </reaction>
</comment>
<dbReference type="GO" id="GO:0004637">
    <property type="term" value="F:phosphoribosylamine-glycine ligase activity"/>
    <property type="evidence" value="ECO:0007669"/>
    <property type="project" value="TreeGrafter"/>
</dbReference>
<evidence type="ECO:0000256" key="3">
    <source>
        <dbReference type="ARBA" id="ARBA00010280"/>
    </source>
</evidence>
<evidence type="ECO:0000256" key="4">
    <source>
        <dbReference type="ARBA" id="ARBA00013047"/>
    </source>
</evidence>
<dbReference type="GO" id="GO:0005524">
    <property type="term" value="F:ATP binding"/>
    <property type="evidence" value="ECO:0007669"/>
    <property type="project" value="UniProtKB-KW"/>
</dbReference>
<dbReference type="RefSeq" id="WP_076525639.1">
    <property type="nucleotide sequence ID" value="NZ_CP048103.1"/>
</dbReference>